<name>A0ABR6Z3H4_9BURK</name>
<comment type="caution">
    <text evidence="1">The sequence shown here is derived from an EMBL/GenBank/DDBJ whole genome shotgun (WGS) entry which is preliminary data.</text>
</comment>
<dbReference type="Pfam" id="PF13469">
    <property type="entry name" value="Sulfotransfer_3"/>
    <property type="match status" value="1"/>
</dbReference>
<protein>
    <submittedName>
        <fullName evidence="1">Sulfotransferase</fullName>
    </submittedName>
</protein>
<proteinExistence type="predicted"/>
<dbReference type="InterPro" id="IPR027417">
    <property type="entry name" value="P-loop_NTPase"/>
</dbReference>
<sequence>MDIIDTINELRQVAHSDFAAQVKHVAVILTAPRSGSSLLKSVLSTHPEIASLDGEMEPFLALTRNGFGRNSDSDAFSHLDNRDALLDNIFDDMTLPAVGYPEYDFLRSRWEKRLLLQFPSLFSNADAYSKLLLDLDAVFDQAQEQQIQGEAMLQDLILSRIFKSETWRLDYYDGKKSPAANHCFNEAMKLEEPPFVLPRHYRRRFRAGDAREKTLLFKTPPDVYRLGIYEQLFPNAQIKYLHLTRGYAQSVNGLMDGWLSPVAFFSRDLEPAGVNLAIKGYSNHVGFGKRWWKFDLPPNWREYINASLEDVCLNQWLSAHQTILASRVETLPVSFEEFLSKPAVVIKKITSYLGLREMPGLPAFPVTMATEAPKIRRWQKREDSLLRLGGRSEVKNMMGDLAYQMSPDTWL</sequence>
<gene>
    <name evidence="1" type="ORF">H8L47_01190</name>
</gene>
<dbReference type="Proteomes" id="UP000646911">
    <property type="component" value="Unassembled WGS sequence"/>
</dbReference>
<keyword evidence="2" id="KW-1185">Reference proteome</keyword>
<dbReference type="Gene3D" id="3.40.50.300">
    <property type="entry name" value="P-loop containing nucleotide triphosphate hydrolases"/>
    <property type="match status" value="1"/>
</dbReference>
<evidence type="ECO:0000313" key="1">
    <source>
        <dbReference type="EMBL" id="MBC3906173.1"/>
    </source>
</evidence>
<reference evidence="1 2" key="1">
    <citation type="submission" date="2020-08" db="EMBL/GenBank/DDBJ databases">
        <title>Novel species isolated from subtropical streams in China.</title>
        <authorList>
            <person name="Lu H."/>
        </authorList>
    </citation>
    <scope>NUCLEOTIDE SEQUENCE [LARGE SCALE GENOMIC DNA]</scope>
    <source>
        <strain evidence="1 2">NL8W</strain>
    </source>
</reference>
<organism evidence="1 2">
    <name type="scientific">Undibacterium umbellatum</name>
    <dbReference type="NCBI Taxonomy" id="2762300"/>
    <lineage>
        <taxon>Bacteria</taxon>
        <taxon>Pseudomonadati</taxon>
        <taxon>Pseudomonadota</taxon>
        <taxon>Betaproteobacteria</taxon>
        <taxon>Burkholderiales</taxon>
        <taxon>Oxalobacteraceae</taxon>
        <taxon>Undibacterium</taxon>
    </lineage>
</organism>
<evidence type="ECO:0000313" key="2">
    <source>
        <dbReference type="Proteomes" id="UP000646911"/>
    </source>
</evidence>
<accession>A0ABR6Z3H4</accession>
<dbReference type="RefSeq" id="WP_186951414.1">
    <property type="nucleotide sequence ID" value="NZ_JACOFX010000001.1"/>
</dbReference>
<dbReference type="SUPFAM" id="SSF52540">
    <property type="entry name" value="P-loop containing nucleoside triphosphate hydrolases"/>
    <property type="match status" value="1"/>
</dbReference>
<dbReference type="EMBL" id="JACOFX010000001">
    <property type="protein sequence ID" value="MBC3906173.1"/>
    <property type="molecule type" value="Genomic_DNA"/>
</dbReference>